<organism evidence="2 3">
    <name type="scientific">Stanieria cyanosphaera (strain ATCC 29371 / PCC 7437)</name>
    <dbReference type="NCBI Taxonomy" id="111780"/>
    <lineage>
        <taxon>Bacteria</taxon>
        <taxon>Bacillati</taxon>
        <taxon>Cyanobacteriota</taxon>
        <taxon>Cyanophyceae</taxon>
        <taxon>Pleurocapsales</taxon>
        <taxon>Dermocarpellaceae</taxon>
        <taxon>Stanieria</taxon>
    </lineage>
</organism>
<sequence>MYTRGQEYAKVGRVTVEIDDRSYRIRFTYPKGKRYSISVARVSPEGWTTAIKAAQLINRDIDLGDFDDTYARYSPKHAKRLEIASQVKEYNLLELWERYKGLNKKRIAQTSQNNLWKDCDRYLTKTPKKLLSLNNAQEFIDYLQGLYAASTIATLFRSCLHSAVNQALEAGLISKNPYAKIILPKHTKKKPECFTNIQCYY</sequence>
<dbReference type="GO" id="GO:0003677">
    <property type="term" value="F:DNA binding"/>
    <property type="evidence" value="ECO:0007669"/>
    <property type="project" value="UniProtKB-KW"/>
</dbReference>
<gene>
    <name evidence="2" type="ordered locus">Sta7437_1707</name>
</gene>
<keyword evidence="1" id="KW-0238">DNA-binding</keyword>
<dbReference type="AlphaFoldDB" id="K9XT81"/>
<accession>K9XT81</accession>
<dbReference type="InterPro" id="IPR010998">
    <property type="entry name" value="Integrase_recombinase_N"/>
</dbReference>
<evidence type="ECO:0000313" key="2">
    <source>
        <dbReference type="EMBL" id="AFZ35269.1"/>
    </source>
</evidence>
<dbReference type="Proteomes" id="UP000010473">
    <property type="component" value="Chromosome"/>
</dbReference>
<reference evidence="3" key="1">
    <citation type="journal article" date="2013" name="Proc. Natl. Acad. Sci. U.S.A.">
        <title>Improving the coverage of the cyanobacterial phylum using diversity-driven genome sequencing.</title>
        <authorList>
            <person name="Shih P.M."/>
            <person name="Wu D."/>
            <person name="Latifi A."/>
            <person name="Axen S.D."/>
            <person name="Fewer D.P."/>
            <person name="Talla E."/>
            <person name="Calteau A."/>
            <person name="Cai F."/>
            <person name="Tandeau de Marsac N."/>
            <person name="Rippka R."/>
            <person name="Herdman M."/>
            <person name="Sivonen K."/>
            <person name="Coursin T."/>
            <person name="Laurent T."/>
            <person name="Goodwin L."/>
            <person name="Nolan M."/>
            <person name="Davenport K.W."/>
            <person name="Han C.S."/>
            <person name="Rubin E.M."/>
            <person name="Eisen J.A."/>
            <person name="Woyke T."/>
            <person name="Gugger M."/>
            <person name="Kerfeld C.A."/>
        </authorList>
    </citation>
    <scope>NUCLEOTIDE SEQUENCE [LARGE SCALE GENOMIC DNA]</scope>
    <source>
        <strain evidence="3">ATCC 29371 / PCC 7437</strain>
    </source>
</reference>
<dbReference type="eggNOG" id="COG0582">
    <property type="taxonomic scope" value="Bacteria"/>
</dbReference>
<evidence type="ECO:0008006" key="4">
    <source>
        <dbReference type="Google" id="ProtNLM"/>
    </source>
</evidence>
<dbReference type="KEGG" id="scs:Sta7437_1707"/>
<dbReference type="HOGENOM" id="CLU_1359699_0_0_3"/>
<keyword evidence="3" id="KW-1185">Reference proteome</keyword>
<dbReference type="InterPro" id="IPR011010">
    <property type="entry name" value="DNA_brk_join_enz"/>
</dbReference>
<dbReference type="EMBL" id="CP003653">
    <property type="protein sequence ID" value="AFZ35269.1"/>
    <property type="molecule type" value="Genomic_DNA"/>
</dbReference>
<evidence type="ECO:0000313" key="3">
    <source>
        <dbReference type="Proteomes" id="UP000010473"/>
    </source>
</evidence>
<dbReference type="STRING" id="111780.Sta7437_1707"/>
<name>K9XT81_STAC7</name>
<dbReference type="RefSeq" id="WP_015192940.1">
    <property type="nucleotide sequence ID" value="NC_019748.1"/>
</dbReference>
<dbReference type="Gene3D" id="1.10.150.130">
    <property type="match status" value="1"/>
</dbReference>
<evidence type="ECO:0000256" key="1">
    <source>
        <dbReference type="ARBA" id="ARBA00023125"/>
    </source>
</evidence>
<dbReference type="OrthoDB" id="9831437at2"/>
<dbReference type="SUPFAM" id="SSF56349">
    <property type="entry name" value="DNA breaking-rejoining enzymes"/>
    <property type="match status" value="1"/>
</dbReference>
<proteinExistence type="predicted"/>
<protein>
    <recommendedName>
        <fullName evidence="4">Core-binding (CB) domain-containing protein</fullName>
    </recommendedName>
</protein>